<accession>A0A8S1AIW3</accession>
<dbReference type="GO" id="GO:0005385">
    <property type="term" value="F:zinc ion transmembrane transporter activity"/>
    <property type="evidence" value="ECO:0007669"/>
    <property type="project" value="TreeGrafter"/>
</dbReference>
<feature type="transmembrane region" description="Helical" evidence="5">
    <location>
        <begin position="314"/>
        <end position="333"/>
    </location>
</feature>
<keyword evidence="4 5" id="KW-0472">Membrane</keyword>
<dbReference type="Proteomes" id="UP000494106">
    <property type="component" value="Unassembled WGS sequence"/>
</dbReference>
<comment type="caution">
    <text evidence="6">The sequence shown here is derived from an EMBL/GenBank/DDBJ whole genome shotgun (WGS) entry which is preliminary data.</text>
</comment>
<keyword evidence="2 5" id="KW-0812">Transmembrane</keyword>
<dbReference type="OrthoDB" id="448280at2759"/>
<name>A0A8S1AIW3_ARCPL</name>
<dbReference type="EMBL" id="CADEBD010000344">
    <property type="protein sequence ID" value="CAB3249033.1"/>
    <property type="molecule type" value="Genomic_DNA"/>
</dbReference>
<dbReference type="PANTHER" id="PTHR11040">
    <property type="entry name" value="ZINC/IRON TRANSPORTER"/>
    <property type="match status" value="1"/>
</dbReference>
<keyword evidence="3 5" id="KW-1133">Transmembrane helix</keyword>
<evidence type="ECO:0000256" key="2">
    <source>
        <dbReference type="ARBA" id="ARBA00022692"/>
    </source>
</evidence>
<gene>
    <name evidence="6" type="ORF">APLA_LOCUS10658</name>
    <name evidence="7" type="ORF">APLA_LOCUS12654</name>
</gene>
<dbReference type="EMBL" id="CADEBC010000525">
    <property type="protein sequence ID" value="CAB3245935.1"/>
    <property type="molecule type" value="Genomic_DNA"/>
</dbReference>
<evidence type="ECO:0000256" key="4">
    <source>
        <dbReference type="ARBA" id="ARBA00023136"/>
    </source>
</evidence>
<dbReference type="Proteomes" id="UP000494256">
    <property type="component" value="Unassembled WGS sequence"/>
</dbReference>
<feature type="transmembrane region" description="Helical" evidence="5">
    <location>
        <begin position="257"/>
        <end position="282"/>
    </location>
</feature>
<comment type="subcellular location">
    <subcellularLocation>
        <location evidence="1">Membrane</location>
        <topology evidence="1">Multi-pass membrane protein</topology>
    </subcellularLocation>
</comment>
<evidence type="ECO:0000313" key="9">
    <source>
        <dbReference type="Proteomes" id="UP000494256"/>
    </source>
</evidence>
<reference evidence="8 9" key="1">
    <citation type="submission" date="2020-04" db="EMBL/GenBank/DDBJ databases">
        <authorList>
            <person name="Wallbank WR R."/>
            <person name="Pardo Diaz C."/>
            <person name="Kozak K."/>
            <person name="Martin S."/>
            <person name="Jiggins C."/>
            <person name="Moest M."/>
            <person name="Warren A I."/>
            <person name="Byers J.R.P. K."/>
            <person name="Montejo-Kovacevich G."/>
            <person name="Yen C E."/>
        </authorList>
    </citation>
    <scope>NUCLEOTIDE SEQUENCE [LARGE SCALE GENOMIC DNA]</scope>
</reference>
<evidence type="ECO:0000313" key="7">
    <source>
        <dbReference type="EMBL" id="CAB3249033.1"/>
    </source>
</evidence>
<feature type="transmembrane region" description="Helical" evidence="5">
    <location>
        <begin position="222"/>
        <end position="245"/>
    </location>
</feature>
<feature type="transmembrane region" description="Helical" evidence="5">
    <location>
        <begin position="105"/>
        <end position="124"/>
    </location>
</feature>
<evidence type="ECO:0000313" key="8">
    <source>
        <dbReference type="Proteomes" id="UP000494106"/>
    </source>
</evidence>
<feature type="transmembrane region" description="Helical" evidence="5">
    <location>
        <begin position="20"/>
        <end position="44"/>
    </location>
</feature>
<evidence type="ECO:0000256" key="1">
    <source>
        <dbReference type="ARBA" id="ARBA00004141"/>
    </source>
</evidence>
<dbReference type="Pfam" id="PF02535">
    <property type="entry name" value="Zip"/>
    <property type="match status" value="1"/>
</dbReference>
<evidence type="ECO:0000256" key="3">
    <source>
        <dbReference type="ARBA" id="ARBA00022989"/>
    </source>
</evidence>
<dbReference type="InterPro" id="IPR003689">
    <property type="entry name" value="ZIP"/>
</dbReference>
<evidence type="ECO:0000256" key="5">
    <source>
        <dbReference type="SAM" id="Phobius"/>
    </source>
</evidence>
<keyword evidence="8" id="KW-1185">Reference proteome</keyword>
<dbReference type="AlphaFoldDB" id="A0A8S1AIW3"/>
<evidence type="ECO:0000313" key="6">
    <source>
        <dbReference type="EMBL" id="CAB3245935.1"/>
    </source>
</evidence>
<feature type="transmembrane region" description="Helical" evidence="5">
    <location>
        <begin position="190"/>
        <end position="207"/>
    </location>
</feature>
<proteinExistence type="predicted"/>
<sequence>MADELNVTLIPEPDDTEGVLVAKGVSMLVLFVACMICGIIPLLVAKRFKWLFAGDAKNIRSSNKIVMTLLAFGGGVLLATTFLHLMPEIEENIIQLQEEGSLGTYNFALTHLLTCSGFFMMYLVEELIHMYMRKRDAKKTETSPMDNQNGIKTIGKANDANLSADHFTSKTDAENLQNNDLLEVEDTVSAALRGLLIVLALSIHELFEGLAVGLESSTSKVWYMLGAVAGHKLVISFCISVELIASRTVFWLTMVYIVVYAIISPIGIGIGMILVGGAGAAAAGLPSVVLQGLACGTLLYVVFFEIWKGDKTSFLQFIGSIVGFFFMFGITLLSPH</sequence>
<feature type="transmembrane region" description="Helical" evidence="5">
    <location>
        <begin position="65"/>
        <end position="85"/>
    </location>
</feature>
<organism evidence="6 8">
    <name type="scientific">Arctia plantaginis</name>
    <name type="common">Wood tiger moth</name>
    <name type="synonym">Phalaena plantaginis</name>
    <dbReference type="NCBI Taxonomy" id="874455"/>
    <lineage>
        <taxon>Eukaryota</taxon>
        <taxon>Metazoa</taxon>
        <taxon>Ecdysozoa</taxon>
        <taxon>Arthropoda</taxon>
        <taxon>Hexapoda</taxon>
        <taxon>Insecta</taxon>
        <taxon>Pterygota</taxon>
        <taxon>Neoptera</taxon>
        <taxon>Endopterygota</taxon>
        <taxon>Lepidoptera</taxon>
        <taxon>Glossata</taxon>
        <taxon>Ditrysia</taxon>
        <taxon>Noctuoidea</taxon>
        <taxon>Erebidae</taxon>
        <taxon>Arctiinae</taxon>
        <taxon>Arctia</taxon>
    </lineage>
</organism>
<protein>
    <submittedName>
        <fullName evidence="6">Uncharacterized protein</fullName>
    </submittedName>
</protein>
<feature type="transmembrane region" description="Helical" evidence="5">
    <location>
        <begin position="288"/>
        <end position="307"/>
    </location>
</feature>
<dbReference type="GO" id="GO:0005886">
    <property type="term" value="C:plasma membrane"/>
    <property type="evidence" value="ECO:0007669"/>
    <property type="project" value="TreeGrafter"/>
</dbReference>
<dbReference type="PANTHER" id="PTHR11040:SF203">
    <property type="entry name" value="FI18611P1-RELATED"/>
    <property type="match status" value="1"/>
</dbReference>